<dbReference type="EMBL" id="CADCVL010000003">
    <property type="protein sequence ID" value="CAA9463410.1"/>
    <property type="molecule type" value="Genomic_DNA"/>
</dbReference>
<protein>
    <submittedName>
        <fullName evidence="3">GCN5-related N-acetyltransferase</fullName>
    </submittedName>
</protein>
<dbReference type="Gene3D" id="3.40.630.30">
    <property type="match status" value="1"/>
</dbReference>
<feature type="region of interest" description="Disordered" evidence="1">
    <location>
        <begin position="1"/>
        <end position="26"/>
    </location>
</feature>
<dbReference type="PANTHER" id="PTHR43441:SF2">
    <property type="entry name" value="FAMILY ACETYLTRANSFERASE, PUTATIVE (AFU_ORTHOLOGUE AFUA_7G00850)-RELATED"/>
    <property type="match status" value="1"/>
</dbReference>
<evidence type="ECO:0000313" key="3">
    <source>
        <dbReference type="EMBL" id="CAA9463410.1"/>
    </source>
</evidence>
<dbReference type="Pfam" id="PF13302">
    <property type="entry name" value="Acetyltransf_3"/>
    <property type="match status" value="1"/>
</dbReference>
<gene>
    <name evidence="3" type="ORF">AVDCRST_MAG65-9</name>
</gene>
<dbReference type="AlphaFoldDB" id="A0A6J4R3U4"/>
<dbReference type="InterPro" id="IPR016181">
    <property type="entry name" value="Acyl_CoA_acyltransferase"/>
</dbReference>
<proteinExistence type="predicted"/>
<keyword evidence="3" id="KW-0808">Transferase</keyword>
<name>A0A6J4R3U4_9ACTN</name>
<dbReference type="PROSITE" id="PS51186">
    <property type="entry name" value="GNAT"/>
    <property type="match status" value="1"/>
</dbReference>
<evidence type="ECO:0000256" key="1">
    <source>
        <dbReference type="SAM" id="MobiDB-lite"/>
    </source>
</evidence>
<organism evidence="3">
    <name type="scientific">uncultured Solirubrobacteraceae bacterium</name>
    <dbReference type="NCBI Taxonomy" id="1162706"/>
    <lineage>
        <taxon>Bacteria</taxon>
        <taxon>Bacillati</taxon>
        <taxon>Actinomycetota</taxon>
        <taxon>Thermoleophilia</taxon>
        <taxon>Solirubrobacterales</taxon>
        <taxon>Solirubrobacteraceae</taxon>
        <taxon>environmental samples</taxon>
    </lineage>
</organism>
<dbReference type="InterPro" id="IPR051908">
    <property type="entry name" value="Ribosomal_N-acetyltransferase"/>
</dbReference>
<reference evidence="3" key="1">
    <citation type="submission" date="2020-02" db="EMBL/GenBank/DDBJ databases">
        <authorList>
            <person name="Meier V. D."/>
        </authorList>
    </citation>
    <scope>NUCLEOTIDE SEQUENCE</scope>
    <source>
        <strain evidence="3">AVDCRST_MAG65</strain>
    </source>
</reference>
<dbReference type="PANTHER" id="PTHR43441">
    <property type="entry name" value="RIBOSOMAL-PROTEIN-SERINE ACETYLTRANSFERASE"/>
    <property type="match status" value="1"/>
</dbReference>
<dbReference type="SUPFAM" id="SSF55729">
    <property type="entry name" value="Acyl-CoA N-acyltransferases (Nat)"/>
    <property type="match status" value="1"/>
</dbReference>
<sequence>MASDDLQAPADPSGTDPGHETDPLTLEGPTLTLRYATQDDAGRLFELAGDPQVTRWFSWGPYRDPQQPRSYIESLAGKRDRGELLDFLVVHRQDGPIGVTGLSELARRDGRATVGTWFAAPWWGSGANRESKAMLAALAFWRLGVNRLTAWANVDNTRSQAALEGVGFQREGVLRAWHRHGDAIHDVYVFGLLRDEWSSSPLADVPVKIGGTPPPAWLLD</sequence>
<dbReference type="GO" id="GO:1990189">
    <property type="term" value="F:protein N-terminal-serine acetyltransferase activity"/>
    <property type="evidence" value="ECO:0007669"/>
    <property type="project" value="TreeGrafter"/>
</dbReference>
<dbReference type="InterPro" id="IPR000182">
    <property type="entry name" value="GNAT_dom"/>
</dbReference>
<dbReference type="GO" id="GO:0008999">
    <property type="term" value="F:protein-N-terminal-alanine acetyltransferase activity"/>
    <property type="evidence" value="ECO:0007669"/>
    <property type="project" value="TreeGrafter"/>
</dbReference>
<accession>A0A6J4R3U4</accession>
<evidence type="ECO:0000259" key="2">
    <source>
        <dbReference type="PROSITE" id="PS51186"/>
    </source>
</evidence>
<dbReference type="GO" id="GO:0005737">
    <property type="term" value="C:cytoplasm"/>
    <property type="evidence" value="ECO:0007669"/>
    <property type="project" value="TreeGrafter"/>
</dbReference>
<feature type="domain" description="N-acetyltransferase" evidence="2">
    <location>
        <begin position="31"/>
        <end position="195"/>
    </location>
</feature>